<dbReference type="InterPro" id="IPR025607">
    <property type="entry name" value="Ribosomal_uL18_C_euk"/>
</dbReference>
<keyword evidence="9" id="KW-1185">Reference proteome</keyword>
<evidence type="ECO:0000259" key="7">
    <source>
        <dbReference type="Pfam" id="PF14204"/>
    </source>
</evidence>
<evidence type="ECO:0000256" key="2">
    <source>
        <dbReference type="ARBA" id="ARBA00007116"/>
    </source>
</evidence>
<organism evidence="8 9">
    <name type="scientific">Penicillium nordicum</name>
    <dbReference type="NCBI Taxonomy" id="229535"/>
    <lineage>
        <taxon>Eukaryota</taxon>
        <taxon>Fungi</taxon>
        <taxon>Dikarya</taxon>
        <taxon>Ascomycota</taxon>
        <taxon>Pezizomycotina</taxon>
        <taxon>Eurotiomycetes</taxon>
        <taxon>Eurotiomycetidae</taxon>
        <taxon>Eurotiales</taxon>
        <taxon>Aspergillaceae</taxon>
        <taxon>Penicillium</taxon>
    </lineage>
</organism>
<dbReference type="Pfam" id="PF14204">
    <property type="entry name" value="Ribosomal_L18_c"/>
    <property type="match status" value="1"/>
</dbReference>
<dbReference type="Pfam" id="PF17144">
    <property type="entry name" value="Ribosomal_L5e"/>
    <property type="match status" value="1"/>
</dbReference>
<keyword evidence="4" id="KW-0689">Ribosomal protein</keyword>
<dbReference type="Gene3D" id="3.40.50.1000">
    <property type="entry name" value="HAD superfamily/HAD-like"/>
    <property type="match status" value="1"/>
</dbReference>
<dbReference type="AlphaFoldDB" id="A0A0M9WHT5"/>
<evidence type="ECO:0000313" key="8">
    <source>
        <dbReference type="EMBL" id="KOS45399.1"/>
    </source>
</evidence>
<dbReference type="GO" id="GO:0022625">
    <property type="term" value="C:cytosolic large ribosomal subunit"/>
    <property type="evidence" value="ECO:0007669"/>
    <property type="project" value="TreeGrafter"/>
</dbReference>
<dbReference type="PANTHER" id="PTHR23410">
    <property type="entry name" value="RIBOSOMAL PROTEIN L5-RELATED"/>
    <property type="match status" value="1"/>
</dbReference>
<name>A0A0M9WHT5_9EURO</name>
<evidence type="ECO:0000313" key="9">
    <source>
        <dbReference type="Proteomes" id="UP000037696"/>
    </source>
</evidence>
<dbReference type="PRINTS" id="PR00058">
    <property type="entry name" value="RIBOSOMALL5"/>
</dbReference>
<dbReference type="Pfam" id="PF00702">
    <property type="entry name" value="Hydrolase"/>
    <property type="match status" value="1"/>
</dbReference>
<dbReference type="SUPFAM" id="SSF56784">
    <property type="entry name" value="HAD-like"/>
    <property type="match status" value="1"/>
</dbReference>
<evidence type="ECO:0000256" key="1">
    <source>
        <dbReference type="ARBA" id="ARBA00004496"/>
    </source>
</evidence>
<dbReference type="GO" id="GO:0006412">
    <property type="term" value="P:translation"/>
    <property type="evidence" value="ECO:0007669"/>
    <property type="project" value="InterPro"/>
</dbReference>
<dbReference type="STRING" id="229535.A0A0M9WHT5"/>
<protein>
    <recommendedName>
        <fullName evidence="7">Large ribosomal subunit protein uL18 C-terminal eukaryotes domain-containing protein</fullName>
    </recommendedName>
</protein>
<dbReference type="OrthoDB" id="1618453at2759"/>
<dbReference type="Gene3D" id="1.10.150.240">
    <property type="entry name" value="Putative phosphatase, domain 2"/>
    <property type="match status" value="1"/>
</dbReference>
<proteinExistence type="inferred from homology"/>
<reference evidence="8 9" key="1">
    <citation type="submission" date="2015-08" db="EMBL/GenBank/DDBJ databases">
        <title>Genome sequencing of Penicillium nordicum.</title>
        <authorList>
            <person name="Nguyen H.D."/>
            <person name="Seifert K.A."/>
        </authorList>
    </citation>
    <scope>NUCLEOTIDE SEQUENCE [LARGE SCALE GENOMIC DNA]</scope>
    <source>
        <strain evidence="8 9">DAOMC 185683</strain>
    </source>
</reference>
<dbReference type="GO" id="GO:0003735">
    <property type="term" value="F:structural constituent of ribosome"/>
    <property type="evidence" value="ECO:0007669"/>
    <property type="project" value="InterPro"/>
</dbReference>
<feature type="region of interest" description="Disordered" evidence="6">
    <location>
        <begin position="280"/>
        <end position="309"/>
    </location>
</feature>
<dbReference type="SFLD" id="SFLDS00003">
    <property type="entry name" value="Haloacid_Dehalogenase"/>
    <property type="match status" value="1"/>
</dbReference>
<comment type="caution">
    <text evidence="8">The sequence shown here is derived from an EMBL/GenBank/DDBJ whole genome shotgun (WGS) entry which is preliminary data.</text>
</comment>
<dbReference type="InterPro" id="IPR023198">
    <property type="entry name" value="PGP-like_dom2"/>
</dbReference>
<dbReference type="Proteomes" id="UP000037696">
    <property type="component" value="Unassembled WGS sequence"/>
</dbReference>
<feature type="compositionally biased region" description="Polar residues" evidence="6">
    <location>
        <begin position="284"/>
        <end position="294"/>
    </location>
</feature>
<feature type="domain" description="Large ribosomal subunit protein uL18 C-terminal eukaryotes" evidence="7">
    <location>
        <begin position="548"/>
        <end position="608"/>
    </location>
</feature>
<dbReference type="GO" id="GO:0016791">
    <property type="term" value="F:phosphatase activity"/>
    <property type="evidence" value="ECO:0007669"/>
    <property type="project" value="UniProtKB-ARBA"/>
</dbReference>
<comment type="subcellular location">
    <subcellularLocation>
        <location evidence="1">Cytoplasm</location>
    </subcellularLocation>
</comment>
<dbReference type="InterPro" id="IPR023214">
    <property type="entry name" value="HAD_sf"/>
</dbReference>
<dbReference type="GO" id="GO:0000027">
    <property type="term" value="P:ribosomal large subunit assembly"/>
    <property type="evidence" value="ECO:0007669"/>
    <property type="project" value="TreeGrafter"/>
</dbReference>
<sequence length="609" mass="69398">MTEIKRPVGLLFDIGGVCVVSPFQAILDYEISQNIPPGWVNFSISRTAPNGSWHKLERGDIKMDADFFAGFNADLRNPELWTQFHQQLQKKQGTDSSTIPPLPTVDAEWLFWEMMRISRTPDRYMYPALKKLKESGQFLMGALSNTVIFPDGHEYNNASDVKKQFDFFISSAHTGLRKPDPKIYQVALQEMDTLAKRRGLAGSNPDDVVFFDDIGENLKGAKKAGMRTVKVTLGKTQDAVRELEKITGLQLLDDDKARFAKNNVPLVADLIFWRGMQPHAKRNPAQSRPTKFLTSSSSSISSAPRHPVKMPFTKNVKSNAYFSRFQTKYRRRREGKTDYYARKRLITQAKNKYNAPKYRMVVRFTNRDIITQIVYSEVTGDKVLAAAYAHELPKYGIDQGLTNWAAAYATGLLLARRVLKKLNIDEQFKGVEEATGEHTLTEAIETDDGERRPFKAFLDVGLVRTSTGNRVFAAMKGASDGGIFIPHSDRRFPGYDIESEELDAETLKNYIHGSHVSEYMETLADEDEERYKSQFIKYIENEIDAGDLEEIYSDAHKAIREDPFKADEDAGPKKTKEEWKAESKKYRVNRLTHTERKARVEEKIRKLAA</sequence>
<dbReference type="PANTHER" id="PTHR23410:SF12">
    <property type="entry name" value="LARGE RIBOSOMAL SUBUNIT PROTEIN UL18"/>
    <property type="match status" value="1"/>
</dbReference>
<dbReference type="EMBL" id="LHQQ01000044">
    <property type="protein sequence ID" value="KOS45399.1"/>
    <property type="molecule type" value="Genomic_DNA"/>
</dbReference>
<dbReference type="NCBIfam" id="TIGR01509">
    <property type="entry name" value="HAD-SF-IA-v3"/>
    <property type="match status" value="1"/>
</dbReference>
<dbReference type="InterPro" id="IPR005485">
    <property type="entry name" value="Rbsml_uL18_euk_arch"/>
</dbReference>
<dbReference type="FunFam" id="3.30.420.100:FF:000002">
    <property type="entry name" value="60S ribosomal protein L5"/>
    <property type="match status" value="1"/>
</dbReference>
<dbReference type="GO" id="GO:0008097">
    <property type="term" value="F:5S rRNA binding"/>
    <property type="evidence" value="ECO:0007669"/>
    <property type="project" value="InterPro"/>
</dbReference>
<dbReference type="SUPFAM" id="SSF53137">
    <property type="entry name" value="Translational machinery components"/>
    <property type="match status" value="1"/>
</dbReference>
<dbReference type="InterPro" id="IPR006439">
    <property type="entry name" value="HAD-SF_hydro_IA"/>
</dbReference>
<accession>A0A0M9WHT5</accession>
<dbReference type="CDD" id="cd02603">
    <property type="entry name" value="HAD_sEH-N_like"/>
    <property type="match status" value="1"/>
</dbReference>
<evidence type="ECO:0000256" key="3">
    <source>
        <dbReference type="ARBA" id="ARBA00022490"/>
    </source>
</evidence>
<dbReference type="CDD" id="cd00432">
    <property type="entry name" value="Ribosomal_L18_L5e"/>
    <property type="match status" value="1"/>
</dbReference>
<evidence type="ECO:0000256" key="5">
    <source>
        <dbReference type="ARBA" id="ARBA00023274"/>
    </source>
</evidence>
<evidence type="ECO:0000256" key="4">
    <source>
        <dbReference type="ARBA" id="ARBA00022980"/>
    </source>
</evidence>
<dbReference type="InterPro" id="IPR057268">
    <property type="entry name" value="Ribosomal_L18"/>
</dbReference>
<evidence type="ECO:0000256" key="6">
    <source>
        <dbReference type="SAM" id="MobiDB-lite"/>
    </source>
</evidence>
<dbReference type="InterPro" id="IPR036412">
    <property type="entry name" value="HAD-like_sf"/>
</dbReference>
<dbReference type="SFLD" id="SFLDG01129">
    <property type="entry name" value="C1.5:_HAD__Beta-PGM__Phosphata"/>
    <property type="match status" value="1"/>
</dbReference>
<feature type="region of interest" description="Disordered" evidence="6">
    <location>
        <begin position="561"/>
        <end position="582"/>
    </location>
</feature>
<comment type="similarity">
    <text evidence="2">Belongs to the universal ribosomal protein uL18 family.</text>
</comment>
<gene>
    <name evidence="8" type="ORF">ACN38_g3650</name>
</gene>
<dbReference type="Gene3D" id="3.30.420.100">
    <property type="match status" value="1"/>
</dbReference>
<keyword evidence="5" id="KW-0687">Ribonucleoprotein</keyword>
<keyword evidence="3" id="KW-0963">Cytoplasm</keyword>
<dbReference type="HAMAP" id="MF_01337_A">
    <property type="entry name" value="Ribosomal_uL18_A"/>
    <property type="match status" value="1"/>
</dbReference>